<dbReference type="WBParaSite" id="SRDH1_23450.1">
    <property type="protein sequence ID" value="SRDH1_23450.1"/>
    <property type="gene ID" value="SRDH1_23450"/>
</dbReference>
<keyword evidence="1 5" id="KW-0479">Metal-binding</keyword>
<dbReference type="SUPFAM" id="SSF109604">
    <property type="entry name" value="HD-domain/PDEase-like"/>
    <property type="match status" value="1"/>
</dbReference>
<dbReference type="AlphaFoldDB" id="A0AA85ETT4"/>
<evidence type="ECO:0000256" key="7">
    <source>
        <dbReference type="SAM" id="MobiDB-lite"/>
    </source>
</evidence>
<evidence type="ECO:0000256" key="6">
    <source>
        <dbReference type="RuleBase" id="RU363067"/>
    </source>
</evidence>
<evidence type="ECO:0000313" key="10">
    <source>
        <dbReference type="WBParaSite" id="SRDH1_23450.1"/>
    </source>
</evidence>
<protein>
    <recommendedName>
        <fullName evidence="6">Phosphodiesterase</fullName>
        <ecNumber evidence="6">3.1.4.-</ecNumber>
    </recommendedName>
</protein>
<feature type="compositionally biased region" description="Low complexity" evidence="7">
    <location>
        <begin position="355"/>
        <end position="365"/>
    </location>
</feature>
<dbReference type="GO" id="GO:0004114">
    <property type="term" value="F:3',5'-cyclic-nucleotide phosphodiesterase activity"/>
    <property type="evidence" value="ECO:0007669"/>
    <property type="project" value="InterPro"/>
</dbReference>
<dbReference type="PANTHER" id="PTHR11347">
    <property type="entry name" value="CYCLIC NUCLEOTIDE PHOSPHODIESTERASE"/>
    <property type="match status" value="1"/>
</dbReference>
<evidence type="ECO:0000256" key="1">
    <source>
        <dbReference type="ARBA" id="ARBA00022723"/>
    </source>
</evidence>
<name>A0AA85ETT4_9TREM</name>
<dbReference type="PROSITE" id="PS00126">
    <property type="entry name" value="PDEASE_I_1"/>
    <property type="match status" value="1"/>
</dbReference>
<feature type="compositionally biased region" description="Pro residues" evidence="7">
    <location>
        <begin position="345"/>
        <end position="354"/>
    </location>
</feature>
<evidence type="ECO:0000313" key="9">
    <source>
        <dbReference type="Proteomes" id="UP000050792"/>
    </source>
</evidence>
<organism evidence="9 10">
    <name type="scientific">Schistosoma rodhaini</name>
    <dbReference type="NCBI Taxonomy" id="6188"/>
    <lineage>
        <taxon>Eukaryota</taxon>
        <taxon>Metazoa</taxon>
        <taxon>Spiralia</taxon>
        <taxon>Lophotrochozoa</taxon>
        <taxon>Platyhelminthes</taxon>
        <taxon>Trematoda</taxon>
        <taxon>Digenea</taxon>
        <taxon>Strigeidida</taxon>
        <taxon>Schistosomatoidea</taxon>
        <taxon>Schistosomatidae</taxon>
        <taxon>Schistosoma</taxon>
    </lineage>
</organism>
<keyword evidence="2 6" id="KW-0378">Hydrolase</keyword>
<dbReference type="InterPro" id="IPR002073">
    <property type="entry name" value="PDEase_catalytic_dom"/>
</dbReference>
<dbReference type="InterPro" id="IPR023088">
    <property type="entry name" value="PDEase"/>
</dbReference>
<feature type="binding site" evidence="5">
    <location>
        <position position="694"/>
    </location>
    <ligand>
        <name>Zn(2+)</name>
        <dbReference type="ChEBI" id="CHEBI:29105"/>
        <label>2</label>
    </ligand>
</feature>
<dbReference type="InterPro" id="IPR003607">
    <property type="entry name" value="HD/PDEase_dom"/>
</dbReference>
<evidence type="ECO:0000256" key="2">
    <source>
        <dbReference type="ARBA" id="ARBA00022801"/>
    </source>
</evidence>
<reference evidence="9" key="1">
    <citation type="submission" date="2022-06" db="EMBL/GenBank/DDBJ databases">
        <authorList>
            <person name="Berger JAMES D."/>
            <person name="Berger JAMES D."/>
        </authorList>
    </citation>
    <scope>NUCLEOTIDE SEQUENCE [LARGE SCALE GENOMIC DNA]</scope>
</reference>
<evidence type="ECO:0000256" key="5">
    <source>
        <dbReference type="PIRSR" id="PIRSR623088-3"/>
    </source>
</evidence>
<feature type="active site" description="Proton donor" evidence="3">
    <location>
        <position position="653"/>
    </location>
</feature>
<comment type="similarity">
    <text evidence="6">Belongs to the cyclic nucleotide phosphodiesterase family.</text>
</comment>
<feature type="binding site" evidence="5">
    <location>
        <position position="657"/>
    </location>
    <ligand>
        <name>Zn(2+)</name>
        <dbReference type="ChEBI" id="CHEBI:29105"/>
        <label>1</label>
    </ligand>
</feature>
<dbReference type="Gene3D" id="1.10.1300.10">
    <property type="entry name" value="3'5'-cyclic nucleotide phosphodiesterase, catalytic domain"/>
    <property type="match status" value="1"/>
</dbReference>
<dbReference type="GO" id="GO:0046872">
    <property type="term" value="F:metal ion binding"/>
    <property type="evidence" value="ECO:0007669"/>
    <property type="project" value="UniProtKB-KW"/>
</dbReference>
<feature type="binding site" evidence="4">
    <location>
        <begin position="653"/>
        <end position="657"/>
    </location>
    <ligand>
        <name>AMP</name>
        <dbReference type="ChEBI" id="CHEBI:456215"/>
    </ligand>
</feature>
<evidence type="ECO:0000259" key="8">
    <source>
        <dbReference type="PROSITE" id="PS51845"/>
    </source>
</evidence>
<dbReference type="InterPro" id="IPR023174">
    <property type="entry name" value="PDEase_CS"/>
</dbReference>
<dbReference type="Pfam" id="PF00233">
    <property type="entry name" value="PDEase_I"/>
    <property type="match status" value="1"/>
</dbReference>
<dbReference type="Proteomes" id="UP000050792">
    <property type="component" value="Unassembled WGS sequence"/>
</dbReference>
<sequence length="963" mass="109523">MNGRQEYTHKHIIPLIPQSNLWFPAISKPHRSGNYSCYQTYDFNNKPQILPNQYFNSSLRITQQKSIRLKYKLDVLKKNVPKRTMVTMNNKQIIQPIKIRKPLYNNNNNNTAACMNEKYTNYPLSIDRNNRTDTFSRINTISCESIHHNHNNQDGVKINIVLIFSQPDKQTQFMINAAQQLKHNCILINTMMENNTTKDIDKIMNEKLMDLQQIIDMVVLDLRKLKSNGSFSIPSIRSSQCREIIISNNNISPSLSNWCKQLRSYPPTKDSVIVGLLGRKCSNDQRKILMNKALKSGCNKCIFEASTVDDFYEELKNFANNEWKLLNQLRNFICTNNTTTNTTNTPPPPPPPPTTTTTSTTTNNNTITTKATNIITTSNNNDFIVESENNQSNLELNEISSEDECRFLMKSETRQPTIKESVDNELTSTDELKANVIDSVTVLHEQGKKFREFISVRKNRNSDTNNIVSLSALLHSRCPDFSSPMCKVIGILNSARVRSPLPVAKDLQKAINLICSSNVFVDQIMKPLSRTNDPITADLIEGLITGSNLAREPENLLKLRSLAKSLKGSENASTTLSTLQNSPEIEACLSNFDKWDFNIFDLERITNKKPLTCLGMKILDSFNALSVLRIPSQILVGWLTVIEEHYHVDNPYHNATHAGDVLQASAYFLQHSLIRSICTNIDEVATLLAAIVHDVDHPGKTNPFLVNSNDPLAILYNDIAVLESHHAAVSFELTLRSPDINIFQNLTREEYRTMRSYIVDMVLATEMVRHFDIVTKFVNTLSKPMLAKNRHHDRSSVGSMSSMESCSMGMAISHSTSPSPGQERISSTLENLSTAENRTLIKRLIIKCSDVNNPTRPLSICKEWATRIAEEYFCQTEEEKRRNLPIVMPNFDRQTCNISQSQLSFIDFFLKGMFSGFDCVFPIPELMNNLENNTTYWASNIDREKKQHETCPMELKPTTIHQE</sequence>
<dbReference type="GO" id="GO:0007165">
    <property type="term" value="P:signal transduction"/>
    <property type="evidence" value="ECO:0007669"/>
    <property type="project" value="InterPro"/>
</dbReference>
<dbReference type="InterPro" id="IPR036971">
    <property type="entry name" value="PDEase_catalytic_dom_sf"/>
</dbReference>
<feature type="binding site" evidence="4">
    <location>
        <position position="694"/>
    </location>
    <ligand>
        <name>AMP</name>
        <dbReference type="ChEBI" id="CHEBI:456215"/>
    </ligand>
</feature>
<dbReference type="CDD" id="cd00077">
    <property type="entry name" value="HDc"/>
    <property type="match status" value="1"/>
</dbReference>
<dbReference type="PROSITE" id="PS51845">
    <property type="entry name" value="PDEASE_I_2"/>
    <property type="match status" value="1"/>
</dbReference>
<feature type="binding site" evidence="5">
    <location>
        <position position="693"/>
    </location>
    <ligand>
        <name>Zn(2+)</name>
        <dbReference type="ChEBI" id="CHEBI:29105"/>
        <label>1</label>
    </ligand>
</feature>
<dbReference type="PRINTS" id="PR00387">
    <property type="entry name" value="PDIESTERASE1"/>
</dbReference>
<proteinExistence type="inferred from homology"/>
<evidence type="ECO:0000256" key="3">
    <source>
        <dbReference type="PIRSR" id="PIRSR623088-1"/>
    </source>
</evidence>
<feature type="binding site" evidence="5">
    <location>
        <position position="694"/>
    </location>
    <ligand>
        <name>Zn(2+)</name>
        <dbReference type="ChEBI" id="CHEBI:29105"/>
        <label>1</label>
    </ligand>
</feature>
<feature type="domain" description="PDEase" evidence="8">
    <location>
        <begin position="577"/>
        <end position="944"/>
    </location>
</feature>
<feature type="region of interest" description="Disordered" evidence="7">
    <location>
        <begin position="337"/>
        <end position="365"/>
    </location>
</feature>
<feature type="binding site" evidence="4">
    <location>
        <position position="850"/>
    </location>
    <ligand>
        <name>AMP</name>
        <dbReference type="ChEBI" id="CHEBI:456215"/>
    </ligand>
</feature>
<accession>A0AA85ETT4</accession>
<feature type="binding site" evidence="5">
    <location>
        <position position="850"/>
    </location>
    <ligand>
        <name>Zn(2+)</name>
        <dbReference type="ChEBI" id="CHEBI:29105"/>
        <label>1</label>
    </ligand>
</feature>
<dbReference type="EC" id="3.1.4.-" evidence="6"/>
<comment type="cofactor">
    <cofactor evidence="6">
        <name>a divalent metal cation</name>
        <dbReference type="ChEBI" id="CHEBI:60240"/>
    </cofactor>
    <text evidence="6">Binds 2 divalent metal cations per subunit. Site 1 may preferentially bind zinc ions, while site 2 has a preference for magnesium and/or manganese ions.</text>
</comment>
<feature type="binding site" evidence="4">
    <location>
        <position position="902"/>
    </location>
    <ligand>
        <name>AMP</name>
        <dbReference type="ChEBI" id="CHEBI:456215"/>
    </ligand>
</feature>
<keyword evidence="9" id="KW-1185">Reference proteome</keyword>
<evidence type="ECO:0000256" key="4">
    <source>
        <dbReference type="PIRSR" id="PIRSR623088-2"/>
    </source>
</evidence>
<reference evidence="10" key="2">
    <citation type="submission" date="2023-11" db="UniProtKB">
        <authorList>
            <consortium name="WormBaseParasite"/>
        </authorList>
    </citation>
    <scope>IDENTIFICATION</scope>
</reference>